<dbReference type="InterPro" id="IPR057661">
    <property type="entry name" value="RsdA/BaiN/AoA(So)_Rossmann"/>
</dbReference>
<dbReference type="Gene3D" id="2.40.30.10">
    <property type="entry name" value="Translation factors"/>
    <property type="match status" value="1"/>
</dbReference>
<sequence length="416" mass="45390">MKIYDVIVIGGGPAGMMAAGTAGENGASVLLLEKMGSLGRKLLISGSGRCNLTNTITVTKDFVEHFGKKGRFLYPALNGFSTTDTISFFNGRGLVTTVEKDFKIFPESETAAEVLSVLTRYMKENRVDIRQGVIIKNIHTADNIITSVELAGNEVITCKSLIITTGGNSYPKTGSSGDGYRYAADLGHNIITPAPALVPVIVKESWVKELQGLSLRGARLAVYKENKKIAEDIHDAVFTDNGLSGPAVYNLTRKINVLDHDIELRIDQYPEDEYQELDCRVASYAEENSRKTMKKLLEKFFPPKMLPLALQQAEIDPDMRAGHFSKSARRKIVGMLKNMKLTVERFAGFEKAVITSGGVDLKEIDGKTMSSKLIGNLYFAGEVIDIDGPTGGFNLQICWSTGRLAGQSAAASIYKE</sequence>
<dbReference type="PRINTS" id="PR00368">
    <property type="entry name" value="FADPNR"/>
</dbReference>
<dbReference type="KEGG" id="dap:Dacet_0146"/>
<dbReference type="PRINTS" id="PR00411">
    <property type="entry name" value="PNDRDTASEI"/>
</dbReference>
<dbReference type="SUPFAM" id="SSF160996">
    <property type="entry name" value="HI0933 insert domain-like"/>
    <property type="match status" value="1"/>
</dbReference>
<evidence type="ECO:0000256" key="1">
    <source>
        <dbReference type="ARBA" id="ARBA00001974"/>
    </source>
</evidence>
<feature type="domain" description="RsdA/BaiN/AoA(So)-like insert" evidence="5">
    <location>
        <begin position="195"/>
        <end position="353"/>
    </location>
</feature>
<dbReference type="OrthoDB" id="9773233at2"/>
<dbReference type="Proteomes" id="UP000002012">
    <property type="component" value="Chromosome"/>
</dbReference>
<reference evidence="6 7" key="1">
    <citation type="journal article" date="2010" name="Stand. Genomic Sci.">
        <title>Complete genome sequence of Denitrovibrio acetiphilus type strain (N2460).</title>
        <authorList>
            <person name="Kiss H."/>
            <person name="Lang E."/>
            <person name="Lapidus A."/>
            <person name="Copeland A."/>
            <person name="Nolan M."/>
            <person name="Glavina Del Rio T."/>
            <person name="Chen F."/>
            <person name="Lucas S."/>
            <person name="Tice H."/>
            <person name="Cheng J.F."/>
            <person name="Han C."/>
            <person name="Goodwin L."/>
            <person name="Pitluck S."/>
            <person name="Liolios K."/>
            <person name="Pati A."/>
            <person name="Ivanova N."/>
            <person name="Mavromatis K."/>
            <person name="Chen A."/>
            <person name="Palaniappan K."/>
            <person name="Land M."/>
            <person name="Hauser L."/>
            <person name="Chang Y.J."/>
            <person name="Jeffries C.D."/>
            <person name="Detter J.C."/>
            <person name="Brettin T."/>
            <person name="Spring S."/>
            <person name="Rohde M."/>
            <person name="Goker M."/>
            <person name="Woyke T."/>
            <person name="Bristow J."/>
            <person name="Eisen J.A."/>
            <person name="Markowitz V."/>
            <person name="Hugenholtz P."/>
            <person name="Kyrpides N.C."/>
            <person name="Klenk H.P."/>
        </authorList>
    </citation>
    <scope>NUCLEOTIDE SEQUENCE [LARGE SCALE GENOMIC DNA]</scope>
    <source>
        <strain evidence="7">DSM 12809 / NBRC 114555 / N2460</strain>
    </source>
</reference>
<dbReference type="AlphaFoldDB" id="D4H1X4"/>
<dbReference type="Pfam" id="PF03486">
    <property type="entry name" value="HI0933_like"/>
    <property type="match status" value="1"/>
</dbReference>
<dbReference type="InterPro" id="IPR023166">
    <property type="entry name" value="BaiN-like_dom_sf"/>
</dbReference>
<proteinExistence type="predicted"/>
<comment type="cofactor">
    <cofactor evidence="1">
        <name>FAD</name>
        <dbReference type="ChEBI" id="CHEBI:57692"/>
    </cofactor>
</comment>
<evidence type="ECO:0000259" key="4">
    <source>
        <dbReference type="Pfam" id="PF03486"/>
    </source>
</evidence>
<dbReference type="HOGENOM" id="CLU_025174_3_1_0"/>
<dbReference type="Gene3D" id="1.10.8.260">
    <property type="entry name" value="HI0933 insert domain-like"/>
    <property type="match status" value="1"/>
</dbReference>
<dbReference type="InParanoid" id="D4H1X4"/>
<dbReference type="InterPro" id="IPR055178">
    <property type="entry name" value="RsdA/BaiN/AoA(So)-like_dom"/>
</dbReference>
<keyword evidence="2" id="KW-0285">Flavoprotein</keyword>
<dbReference type="FunCoup" id="D4H1X4">
    <property type="interactions" value="360"/>
</dbReference>
<dbReference type="InterPro" id="IPR036188">
    <property type="entry name" value="FAD/NAD-bd_sf"/>
</dbReference>
<gene>
    <name evidence="6" type="ordered locus">Dacet_0146</name>
</gene>
<accession>D4H1X4</accession>
<dbReference type="PANTHER" id="PTHR42887">
    <property type="entry name" value="OS12G0638800 PROTEIN"/>
    <property type="match status" value="1"/>
</dbReference>
<dbReference type="Pfam" id="PF22780">
    <property type="entry name" value="HI0933_like_1st"/>
    <property type="match status" value="1"/>
</dbReference>
<evidence type="ECO:0000313" key="6">
    <source>
        <dbReference type="EMBL" id="ADD66951.1"/>
    </source>
</evidence>
<dbReference type="PaxDb" id="522772-Dacet_0146"/>
<dbReference type="EMBL" id="CP001968">
    <property type="protein sequence ID" value="ADD66951.1"/>
    <property type="molecule type" value="Genomic_DNA"/>
</dbReference>
<dbReference type="InterPro" id="IPR004792">
    <property type="entry name" value="BaiN-like"/>
</dbReference>
<evidence type="ECO:0000313" key="7">
    <source>
        <dbReference type="Proteomes" id="UP000002012"/>
    </source>
</evidence>
<keyword evidence="3" id="KW-0274">FAD</keyword>
<organism evidence="6 7">
    <name type="scientific">Denitrovibrio acetiphilus (strain DSM 12809 / NBRC 114555 / N2460)</name>
    <dbReference type="NCBI Taxonomy" id="522772"/>
    <lineage>
        <taxon>Bacteria</taxon>
        <taxon>Pseudomonadati</taxon>
        <taxon>Deferribacterota</taxon>
        <taxon>Deferribacteres</taxon>
        <taxon>Deferribacterales</taxon>
        <taxon>Geovibrionaceae</taxon>
        <taxon>Denitrovibrio</taxon>
    </lineage>
</organism>
<name>D4H1X4_DENA2</name>
<dbReference type="Gene3D" id="3.50.50.60">
    <property type="entry name" value="FAD/NAD(P)-binding domain"/>
    <property type="match status" value="1"/>
</dbReference>
<evidence type="ECO:0000256" key="2">
    <source>
        <dbReference type="ARBA" id="ARBA00022630"/>
    </source>
</evidence>
<evidence type="ECO:0000259" key="5">
    <source>
        <dbReference type="Pfam" id="PF22780"/>
    </source>
</evidence>
<feature type="domain" description="RsdA/BaiN/AoA(So)-like Rossmann fold-like" evidence="4">
    <location>
        <begin position="5"/>
        <end position="407"/>
    </location>
</feature>
<evidence type="ECO:0000256" key="3">
    <source>
        <dbReference type="ARBA" id="ARBA00022827"/>
    </source>
</evidence>
<dbReference type="NCBIfam" id="TIGR00275">
    <property type="entry name" value="aminoacetone oxidase family FAD-binding enzyme"/>
    <property type="match status" value="1"/>
</dbReference>
<dbReference type="eggNOG" id="COG2081">
    <property type="taxonomic scope" value="Bacteria"/>
</dbReference>
<dbReference type="STRING" id="522772.Dacet_0146"/>
<keyword evidence="7" id="KW-1185">Reference proteome</keyword>
<dbReference type="RefSeq" id="WP_013009499.1">
    <property type="nucleotide sequence ID" value="NC_013943.1"/>
</dbReference>
<dbReference type="PANTHER" id="PTHR42887:SF2">
    <property type="entry name" value="OS12G0638800 PROTEIN"/>
    <property type="match status" value="1"/>
</dbReference>
<dbReference type="SUPFAM" id="SSF51905">
    <property type="entry name" value="FAD/NAD(P)-binding domain"/>
    <property type="match status" value="1"/>
</dbReference>
<protein>
    <submittedName>
        <fullName evidence="6">HI0933 family protein</fullName>
    </submittedName>
</protein>